<gene>
    <name evidence="1" type="primary">49</name>
    <name evidence="1" type="ORF">SEA_TYPHA_49</name>
</gene>
<reference evidence="1 2" key="1">
    <citation type="submission" date="2019-02" db="EMBL/GenBank/DDBJ databases">
        <authorList>
            <person name="Kanzanas C."/>
            <person name="Smith M.A."/>
            <person name="Zack K.M."/>
            <person name="Garlena R.A."/>
            <person name="Russell D.A."/>
            <person name="Pope W.H."/>
            <person name="Jacobs-Sera D."/>
            <person name="Hatfull G.F."/>
        </authorList>
    </citation>
    <scope>NUCLEOTIDE SEQUENCE [LARGE SCALE GENOMIC DNA]</scope>
</reference>
<evidence type="ECO:0000313" key="2">
    <source>
        <dbReference type="Proteomes" id="UP000294565"/>
    </source>
</evidence>
<dbReference type="GeneID" id="63743039"/>
<proteinExistence type="predicted"/>
<dbReference type="Proteomes" id="UP000294565">
    <property type="component" value="Segment"/>
</dbReference>
<name>A0A482JAI3_9CAUD</name>
<keyword evidence="2" id="KW-1185">Reference proteome</keyword>
<organism evidence="1 2">
    <name type="scientific">Mycobacterium phage Typha</name>
    <dbReference type="NCBI Taxonomy" id="2517971"/>
    <lineage>
        <taxon>Viruses</taxon>
        <taxon>Duplodnaviria</taxon>
        <taxon>Heunggongvirae</taxon>
        <taxon>Uroviricota</taxon>
        <taxon>Caudoviricetes</taxon>
        <taxon>Typhavirus</taxon>
        <taxon>Typhavirus typha</taxon>
    </lineage>
</organism>
<dbReference type="KEGG" id="vg:63743039"/>
<dbReference type="EMBL" id="MK494099">
    <property type="protein sequence ID" value="QBP29704.1"/>
    <property type="molecule type" value="Genomic_DNA"/>
</dbReference>
<sequence>MEETMNPTDTDNYEFAVYGEVYNTTSETWAEHGLGWYGPGVDGQPPWGVLEQYRIWKEAADSNPGMVRNLTIRYYPTPTWTPLAPSDVETLPSIEDYSFTARIEAFYTPLDPPIWLWVGVVYDGAEGAAGAVSVFGGYSELPHNDPTTQYRNLTLAYAPRVTWSEWDLTE</sequence>
<accession>A0A482JAI3</accession>
<dbReference type="RefSeq" id="YP_010049716.1">
    <property type="nucleotide sequence ID" value="NC_054393.1"/>
</dbReference>
<protein>
    <submittedName>
        <fullName evidence="1">Uncharacterized protein</fullName>
    </submittedName>
</protein>
<evidence type="ECO:0000313" key="1">
    <source>
        <dbReference type="EMBL" id="QBP29704.1"/>
    </source>
</evidence>